<keyword evidence="3" id="KW-0804">Transcription</keyword>
<dbReference type="PANTHER" id="PTHR33164:SF64">
    <property type="entry name" value="TRANSCRIPTIONAL REGULATOR SLYA"/>
    <property type="match status" value="1"/>
</dbReference>
<accession>A0A365YWW8</accession>
<dbReference type="EMBL" id="QEXL01000007">
    <property type="protein sequence ID" value="RBM07686.1"/>
    <property type="molecule type" value="Genomic_DNA"/>
</dbReference>
<evidence type="ECO:0000259" key="4">
    <source>
        <dbReference type="PROSITE" id="PS50995"/>
    </source>
</evidence>
<keyword evidence="6" id="KW-1185">Reference proteome</keyword>
<dbReference type="SUPFAM" id="SSF46785">
    <property type="entry name" value="Winged helix' DNA-binding domain"/>
    <property type="match status" value="1"/>
</dbReference>
<dbReference type="GO" id="GO:0003677">
    <property type="term" value="F:DNA binding"/>
    <property type="evidence" value="ECO:0007669"/>
    <property type="project" value="UniProtKB-KW"/>
</dbReference>
<keyword evidence="2" id="KW-0238">DNA-binding</keyword>
<dbReference type="Pfam" id="PF12802">
    <property type="entry name" value="MarR_2"/>
    <property type="match status" value="1"/>
</dbReference>
<reference evidence="5 6" key="1">
    <citation type="submission" date="2018-05" db="EMBL/GenBank/DDBJ databases">
        <title>Komagataeibacter cocois sp. nov., for a novel cellulose- producing strain isolated from coconut milk.</title>
        <authorList>
            <person name="Liu L."/>
            <person name="Wang Y."/>
            <person name="Liu S."/>
            <person name="Bi J."/>
            <person name="Chen H."/>
            <person name="Deng J."/>
            <person name="Zhang C."/>
            <person name="Hu Q."/>
            <person name="Li C."/>
        </authorList>
    </citation>
    <scope>NUCLEOTIDE SEQUENCE [LARGE SCALE GENOMIC DNA]</scope>
    <source>
        <strain evidence="5 6">WE7</strain>
    </source>
</reference>
<dbReference type="GO" id="GO:0003700">
    <property type="term" value="F:DNA-binding transcription factor activity"/>
    <property type="evidence" value="ECO:0007669"/>
    <property type="project" value="InterPro"/>
</dbReference>
<dbReference type="PROSITE" id="PS01117">
    <property type="entry name" value="HTH_MARR_1"/>
    <property type="match status" value="1"/>
</dbReference>
<feature type="domain" description="HTH marR-type" evidence="4">
    <location>
        <begin position="12"/>
        <end position="144"/>
    </location>
</feature>
<evidence type="ECO:0000256" key="1">
    <source>
        <dbReference type="ARBA" id="ARBA00023015"/>
    </source>
</evidence>
<proteinExistence type="predicted"/>
<dbReference type="InterPro" id="IPR000835">
    <property type="entry name" value="HTH_MarR-typ"/>
</dbReference>
<dbReference type="PROSITE" id="PS50995">
    <property type="entry name" value="HTH_MARR_2"/>
    <property type="match status" value="1"/>
</dbReference>
<gene>
    <name evidence="5" type="ORF">NJLHNGOC_06550</name>
</gene>
<sequence length="168" mass="18661">MSGHDFSRDARGKALGARLRRLSEQIDRDATRVYATLGIKFEQRWFGPLNQIVRNGPLSIGQIAERLHITHVSVSQAVRSLEAAGLVASRPDPDDGRRRVLFLTPEGQGRVRELTPLWEVFDQAAAMLDREAGGVVDVFDRLDDALQRMSLFDRISALLDRPVGTADG</sequence>
<protein>
    <submittedName>
        <fullName evidence="5">MarR family transcriptional regulator</fullName>
    </submittedName>
</protein>
<dbReference type="InterPro" id="IPR036390">
    <property type="entry name" value="WH_DNA-bd_sf"/>
</dbReference>
<organism evidence="5 6">
    <name type="scientific">Novacetimonas cocois</name>
    <dbReference type="NCBI Taxonomy" id="1747507"/>
    <lineage>
        <taxon>Bacteria</taxon>
        <taxon>Pseudomonadati</taxon>
        <taxon>Pseudomonadota</taxon>
        <taxon>Alphaproteobacteria</taxon>
        <taxon>Acetobacterales</taxon>
        <taxon>Acetobacteraceae</taxon>
        <taxon>Novacetimonas</taxon>
    </lineage>
</organism>
<dbReference type="InterPro" id="IPR036388">
    <property type="entry name" value="WH-like_DNA-bd_sf"/>
</dbReference>
<dbReference type="RefSeq" id="WP_113595653.1">
    <property type="nucleotide sequence ID" value="NZ_QEXL01000007.1"/>
</dbReference>
<dbReference type="GO" id="GO:0006950">
    <property type="term" value="P:response to stress"/>
    <property type="evidence" value="ECO:0007669"/>
    <property type="project" value="TreeGrafter"/>
</dbReference>
<evidence type="ECO:0000313" key="5">
    <source>
        <dbReference type="EMBL" id="RBM07686.1"/>
    </source>
</evidence>
<keyword evidence="1" id="KW-0805">Transcription regulation</keyword>
<dbReference type="AlphaFoldDB" id="A0A365YWW8"/>
<name>A0A365YWW8_9PROT</name>
<comment type="caution">
    <text evidence="5">The sequence shown here is derived from an EMBL/GenBank/DDBJ whole genome shotgun (WGS) entry which is preliminary data.</text>
</comment>
<dbReference type="CDD" id="cd00090">
    <property type="entry name" value="HTH_ARSR"/>
    <property type="match status" value="1"/>
</dbReference>
<dbReference type="OrthoDB" id="511972at2"/>
<dbReference type="InterPro" id="IPR011991">
    <property type="entry name" value="ArsR-like_HTH"/>
</dbReference>
<dbReference type="InterPro" id="IPR039422">
    <property type="entry name" value="MarR/SlyA-like"/>
</dbReference>
<evidence type="ECO:0000313" key="6">
    <source>
        <dbReference type="Proteomes" id="UP000252680"/>
    </source>
</evidence>
<dbReference type="PANTHER" id="PTHR33164">
    <property type="entry name" value="TRANSCRIPTIONAL REGULATOR, MARR FAMILY"/>
    <property type="match status" value="1"/>
</dbReference>
<dbReference type="InterPro" id="IPR023187">
    <property type="entry name" value="Tscrpt_reg_MarR-type_CS"/>
</dbReference>
<dbReference type="Proteomes" id="UP000252680">
    <property type="component" value="Unassembled WGS sequence"/>
</dbReference>
<evidence type="ECO:0000256" key="3">
    <source>
        <dbReference type="ARBA" id="ARBA00023163"/>
    </source>
</evidence>
<evidence type="ECO:0000256" key="2">
    <source>
        <dbReference type="ARBA" id="ARBA00023125"/>
    </source>
</evidence>
<dbReference type="SMART" id="SM00347">
    <property type="entry name" value="HTH_MARR"/>
    <property type="match status" value="1"/>
</dbReference>
<dbReference type="Gene3D" id="1.10.10.10">
    <property type="entry name" value="Winged helix-like DNA-binding domain superfamily/Winged helix DNA-binding domain"/>
    <property type="match status" value="1"/>
</dbReference>